<evidence type="ECO:0000256" key="5">
    <source>
        <dbReference type="SAM" id="MobiDB-lite"/>
    </source>
</evidence>
<dbReference type="STRING" id="5286.A0A0K3CKE0"/>
<keyword evidence="9" id="KW-1185">Reference proteome</keyword>
<dbReference type="EMBL" id="CWKI01000010">
    <property type="protein sequence ID" value="CTR09403.1"/>
    <property type="molecule type" value="Genomic_DNA"/>
</dbReference>
<name>A0A0K3CKE0_RHOTO</name>
<dbReference type="Proteomes" id="UP000199069">
    <property type="component" value="Unassembled WGS sequence"/>
</dbReference>
<dbReference type="GO" id="GO:0004674">
    <property type="term" value="F:protein serine/threonine kinase activity"/>
    <property type="evidence" value="ECO:0007669"/>
    <property type="project" value="UniProtKB-KW"/>
</dbReference>
<evidence type="ECO:0000313" key="10">
    <source>
        <dbReference type="Proteomes" id="UP000239560"/>
    </source>
</evidence>
<dbReference type="EMBL" id="LCTV02000010">
    <property type="protein sequence ID" value="PRQ72084.1"/>
    <property type="molecule type" value="Genomic_DNA"/>
</dbReference>
<dbReference type="GO" id="GO:0035556">
    <property type="term" value="P:intracellular signal transduction"/>
    <property type="evidence" value="ECO:0007669"/>
    <property type="project" value="TreeGrafter"/>
</dbReference>
<dbReference type="InterPro" id="IPR008271">
    <property type="entry name" value="Ser/Thr_kinase_AS"/>
</dbReference>
<gene>
    <name evidence="7" type="primary">FGENESH: predicted gene_10.101</name>
    <name evidence="8" type="ORF">AAT19DRAFT_9423</name>
    <name evidence="7" type="ORF">BN2166_0052640</name>
</gene>
<dbReference type="InterPro" id="IPR000719">
    <property type="entry name" value="Prot_kinase_dom"/>
</dbReference>
<reference evidence="8 10" key="2">
    <citation type="journal article" date="2018" name="Elife">
        <title>Functional genomics of lipid metabolism in the oleaginous yeast Rhodosporidium toruloides.</title>
        <authorList>
            <person name="Coradetti S.T."/>
            <person name="Pinel D."/>
            <person name="Geiselman G."/>
            <person name="Ito M."/>
            <person name="Mondo S."/>
            <person name="Reilly M.C."/>
            <person name="Cheng Y.F."/>
            <person name="Bauer S."/>
            <person name="Grigoriev I."/>
            <person name="Gladden J.M."/>
            <person name="Simmons B.A."/>
            <person name="Brem R."/>
            <person name="Arkin A.P."/>
            <person name="Skerker J.M."/>
        </authorList>
    </citation>
    <scope>NUCLEOTIDE SEQUENCE [LARGE SCALE GENOMIC DNA]</scope>
    <source>
        <strain evidence="8 10">NBRC 0880</strain>
    </source>
</reference>
<dbReference type="SMART" id="SM00220">
    <property type="entry name" value="S_TKc"/>
    <property type="match status" value="1"/>
</dbReference>
<comment type="similarity">
    <text evidence="4">Belongs to the protein kinase superfamily.</text>
</comment>
<feature type="region of interest" description="Disordered" evidence="5">
    <location>
        <begin position="126"/>
        <end position="146"/>
    </location>
</feature>
<evidence type="ECO:0000313" key="9">
    <source>
        <dbReference type="Proteomes" id="UP000199069"/>
    </source>
</evidence>
<dbReference type="GO" id="GO:0005524">
    <property type="term" value="F:ATP binding"/>
    <property type="evidence" value="ECO:0007669"/>
    <property type="project" value="UniProtKB-UniRule"/>
</dbReference>
<keyword evidence="4" id="KW-0723">Serine/threonine-protein kinase</keyword>
<keyword evidence="2 3" id="KW-0067">ATP-binding</keyword>
<dbReference type="GO" id="GO:0005634">
    <property type="term" value="C:nucleus"/>
    <property type="evidence" value="ECO:0007669"/>
    <property type="project" value="TreeGrafter"/>
</dbReference>
<dbReference type="Gene3D" id="3.30.200.20">
    <property type="entry name" value="Phosphorylase Kinase, domain 1"/>
    <property type="match status" value="1"/>
</dbReference>
<evidence type="ECO:0000259" key="6">
    <source>
        <dbReference type="PROSITE" id="PS50011"/>
    </source>
</evidence>
<evidence type="ECO:0000256" key="2">
    <source>
        <dbReference type="ARBA" id="ARBA00022840"/>
    </source>
</evidence>
<evidence type="ECO:0000256" key="1">
    <source>
        <dbReference type="ARBA" id="ARBA00022741"/>
    </source>
</evidence>
<dbReference type="AlphaFoldDB" id="A0A0K3CKE0"/>
<evidence type="ECO:0000313" key="8">
    <source>
        <dbReference type="EMBL" id="PRQ72084.1"/>
    </source>
</evidence>
<proteinExistence type="inferred from homology"/>
<dbReference type="OrthoDB" id="10252171at2759"/>
<feature type="domain" description="Protein kinase" evidence="6">
    <location>
        <begin position="21"/>
        <end position="345"/>
    </location>
</feature>
<dbReference type="GO" id="GO:0005829">
    <property type="term" value="C:cytosol"/>
    <property type="evidence" value="ECO:0007669"/>
    <property type="project" value="TreeGrafter"/>
</dbReference>
<dbReference type="Pfam" id="PF00069">
    <property type="entry name" value="Pkinase"/>
    <property type="match status" value="1"/>
</dbReference>
<reference evidence="7 9" key="1">
    <citation type="submission" date="2015-07" db="EMBL/GenBank/DDBJ databases">
        <authorList>
            <person name="Cajimat M.N.B."/>
            <person name="Milazzo M.L."/>
            <person name="Fulhorst C.F."/>
        </authorList>
    </citation>
    <scope>NUCLEOTIDE SEQUENCE [LARGE SCALE GENOMIC DNA]</scope>
    <source>
        <strain evidence="7">Single colony</strain>
    </source>
</reference>
<feature type="binding site" evidence="3">
    <location>
        <position position="54"/>
    </location>
    <ligand>
        <name>ATP</name>
        <dbReference type="ChEBI" id="CHEBI:30616"/>
    </ligand>
</feature>
<evidence type="ECO:0000313" key="7">
    <source>
        <dbReference type="EMBL" id="CTR09403.1"/>
    </source>
</evidence>
<keyword evidence="7" id="KW-0418">Kinase</keyword>
<evidence type="ECO:0000256" key="3">
    <source>
        <dbReference type="PROSITE-ProRule" id="PRU10141"/>
    </source>
</evidence>
<keyword evidence="7" id="KW-0808">Transferase</keyword>
<dbReference type="SUPFAM" id="SSF56112">
    <property type="entry name" value="Protein kinase-like (PK-like)"/>
    <property type="match status" value="1"/>
</dbReference>
<evidence type="ECO:0000256" key="4">
    <source>
        <dbReference type="RuleBase" id="RU000304"/>
    </source>
</evidence>
<dbReference type="PANTHER" id="PTHR24346:SF72">
    <property type="entry name" value="CAMK PROTEIN KINASE"/>
    <property type="match status" value="1"/>
</dbReference>
<dbReference type="InterPro" id="IPR017441">
    <property type="entry name" value="Protein_kinase_ATP_BS"/>
</dbReference>
<dbReference type="Gene3D" id="1.10.510.10">
    <property type="entry name" value="Transferase(Phosphotransferase) domain 1"/>
    <property type="match status" value="1"/>
</dbReference>
<dbReference type="Proteomes" id="UP000239560">
    <property type="component" value="Unassembled WGS sequence"/>
</dbReference>
<keyword evidence="1 3" id="KW-0547">Nucleotide-binding</keyword>
<dbReference type="OMA" id="IIRGQVY"/>
<accession>A0A0K3CKE0</accession>
<dbReference type="PROSITE" id="PS00107">
    <property type="entry name" value="PROTEIN_KINASE_ATP"/>
    <property type="match status" value="1"/>
</dbReference>
<dbReference type="PROSITE" id="PS50011">
    <property type="entry name" value="PROTEIN_KINASE_DOM"/>
    <property type="match status" value="1"/>
</dbReference>
<organism evidence="7 9">
    <name type="scientific">Rhodotorula toruloides</name>
    <name type="common">Yeast</name>
    <name type="synonym">Rhodosporidium toruloides</name>
    <dbReference type="NCBI Taxonomy" id="5286"/>
    <lineage>
        <taxon>Eukaryota</taxon>
        <taxon>Fungi</taxon>
        <taxon>Dikarya</taxon>
        <taxon>Basidiomycota</taxon>
        <taxon>Pucciniomycotina</taxon>
        <taxon>Microbotryomycetes</taxon>
        <taxon>Sporidiobolales</taxon>
        <taxon>Sporidiobolaceae</taxon>
        <taxon>Rhodotorula</taxon>
    </lineage>
</organism>
<dbReference type="InterPro" id="IPR011009">
    <property type="entry name" value="Kinase-like_dom_sf"/>
</dbReference>
<dbReference type="PROSITE" id="PS00108">
    <property type="entry name" value="PROTEIN_KINASE_ST"/>
    <property type="match status" value="1"/>
</dbReference>
<protein>
    <submittedName>
        <fullName evidence="7 8">CAMK/CAMKL/PASK protein kinase</fullName>
    </submittedName>
</protein>
<dbReference type="GO" id="GO:0045719">
    <property type="term" value="P:negative regulation of glycogen biosynthetic process"/>
    <property type="evidence" value="ECO:0007669"/>
    <property type="project" value="TreeGrafter"/>
</dbReference>
<dbReference type="PANTHER" id="PTHR24346">
    <property type="entry name" value="MAP/MICROTUBULE AFFINITY-REGULATING KINASE"/>
    <property type="match status" value="1"/>
</dbReference>
<sequence>MGFAPSPASLAALSPLLHSQYILLEEIGVGGTGFCLKVQRRTDGAVFAAKLIAKTRLSKSSLIRTSSWGAVPSGFQPDVDGLLVVPLEAYVLRKVDHPGVCGFVDLFADSQYFYLIMEHHGTSWRSDDASSSLPPSPPITPPSRHLPLDSSDIPQLAVAPPARPAPPPMLRRSSSDLFDCTERHRRFGEVLARFIFCQIVATVCDLARIGIMHRDIKDENVTVEEGSWKVKLVDFGSAVLFNPTGPAPIQNEKRFHGTCTYAAPEVFAGRAYDMPPAEVWSLGVLLHILLAGELPFNSPADAVQGRRRRTKAVLSAPAVDVLDRCMAVRAEERISLDELLAHPWVCGQYLQ</sequence>